<sequence length="228" mass="25235">MTPFSFQSIGIVHSPFKEKFGIPRQPGLAPSSKAVLELLPPFNVPDAVNGLDQFSHIWVVFVFHETAQRGWTPTVRPPRLGGNERMGVFATRSTHRPNPIGLSVVELDRIEVNGEKVLLHLKNIDLLDGTPVLDIKPYIPYSDALPQANAGFAASAPERIMTVSFDSAIAEQLADLPDLKQLIIDVLSFDPRPAYKVEKSEDRVYGMAIGDKDVKFIIDKNKLRVIGL</sequence>
<dbReference type="Gene3D" id="2.40.30.70">
    <property type="entry name" value="YaeB-like"/>
    <property type="match status" value="1"/>
</dbReference>
<accession>A0A9X2F2D1</accession>
<dbReference type="FunFam" id="2.40.30.70:FF:000001">
    <property type="entry name" value="tRNA (N6-threonylcarbamoyladenosine(37)-N6)-methyltransferase TrmO"/>
    <property type="match status" value="1"/>
</dbReference>
<dbReference type="PANTHER" id="PTHR12818:SF0">
    <property type="entry name" value="TRNA (ADENINE(37)-N6)-METHYLTRANSFERASE"/>
    <property type="match status" value="1"/>
</dbReference>
<dbReference type="NCBIfam" id="TIGR00104">
    <property type="entry name" value="tRNA_TsaA"/>
    <property type="match status" value="1"/>
</dbReference>
<protein>
    <submittedName>
        <fullName evidence="4">tRNA (N6-threonylcarbamoyladenosine(37)-N6)-methyltransferase TrmO</fullName>
    </submittedName>
</protein>
<dbReference type="PANTHER" id="PTHR12818">
    <property type="entry name" value="TRNA (ADENINE(37)-N6)-METHYLTRANSFERASE"/>
    <property type="match status" value="1"/>
</dbReference>
<name>A0A9X2F2D1_9SPHI</name>
<dbReference type="Gene3D" id="3.30.2310.10">
    <property type="entry name" value="YaeB-like"/>
    <property type="match status" value="1"/>
</dbReference>
<dbReference type="InterPro" id="IPR041369">
    <property type="entry name" value="TrmO_C"/>
</dbReference>
<evidence type="ECO:0000256" key="1">
    <source>
        <dbReference type="ARBA" id="ARBA00022691"/>
    </source>
</evidence>
<dbReference type="CDD" id="cd09281">
    <property type="entry name" value="UPF0066"/>
    <property type="match status" value="1"/>
</dbReference>
<dbReference type="AlphaFoldDB" id="A0A9X2F2D1"/>
<dbReference type="InterPro" id="IPR036413">
    <property type="entry name" value="YaeB-like_sf"/>
</dbReference>
<dbReference type="PROSITE" id="PS51668">
    <property type="entry name" value="TSAA_2"/>
    <property type="match status" value="1"/>
</dbReference>
<evidence type="ECO:0000313" key="5">
    <source>
        <dbReference type="Proteomes" id="UP001155182"/>
    </source>
</evidence>
<dbReference type="InterPro" id="IPR023368">
    <property type="entry name" value="UPF0066_cons_site"/>
</dbReference>
<dbReference type="InterPro" id="IPR023370">
    <property type="entry name" value="TrmO-like_N"/>
</dbReference>
<dbReference type="Pfam" id="PF18389">
    <property type="entry name" value="TrmO_C"/>
    <property type="match status" value="1"/>
</dbReference>
<dbReference type="InterPro" id="IPR036414">
    <property type="entry name" value="YaeB_N_sf"/>
</dbReference>
<dbReference type="SUPFAM" id="SSF118196">
    <property type="entry name" value="YaeB-like"/>
    <property type="match status" value="1"/>
</dbReference>
<evidence type="ECO:0000256" key="2">
    <source>
        <dbReference type="ARBA" id="ARBA00033753"/>
    </source>
</evidence>
<dbReference type="Pfam" id="PF01980">
    <property type="entry name" value="TrmO_N"/>
    <property type="match status" value="1"/>
</dbReference>
<reference evidence="4" key="1">
    <citation type="submission" date="2022-06" db="EMBL/GenBank/DDBJ databases">
        <title>Solitalea sp. MAHUQ-68 isolated from rhizospheric soil.</title>
        <authorList>
            <person name="Huq M.A."/>
        </authorList>
    </citation>
    <scope>NUCLEOTIDE SEQUENCE</scope>
    <source>
        <strain evidence="4">MAHUQ-68</strain>
    </source>
</reference>
<comment type="caution">
    <text evidence="4">The sequence shown here is derived from an EMBL/GenBank/DDBJ whole genome shotgun (WGS) entry which is preliminary data.</text>
</comment>
<dbReference type="RefSeq" id="WP_252587326.1">
    <property type="nucleotide sequence ID" value="NZ_JAMWYS010000028.1"/>
</dbReference>
<organism evidence="4 5">
    <name type="scientific">Solitalea agri</name>
    <dbReference type="NCBI Taxonomy" id="2953739"/>
    <lineage>
        <taxon>Bacteria</taxon>
        <taxon>Pseudomonadati</taxon>
        <taxon>Bacteroidota</taxon>
        <taxon>Sphingobacteriia</taxon>
        <taxon>Sphingobacteriales</taxon>
        <taxon>Sphingobacteriaceae</taxon>
        <taxon>Solitalea</taxon>
    </lineage>
</organism>
<evidence type="ECO:0000259" key="3">
    <source>
        <dbReference type="PROSITE" id="PS51668"/>
    </source>
</evidence>
<gene>
    <name evidence="4" type="primary">tsaA</name>
    <name evidence="4" type="ORF">NF867_08180</name>
</gene>
<dbReference type="Proteomes" id="UP001155182">
    <property type="component" value="Unassembled WGS sequence"/>
</dbReference>
<feature type="domain" description="TsaA-like" evidence="3">
    <location>
        <begin position="6"/>
        <end position="147"/>
    </location>
</feature>
<comment type="similarity">
    <text evidence="2">Belongs to the tRNA methyltransferase O family.</text>
</comment>
<dbReference type="PROSITE" id="PS01318">
    <property type="entry name" value="TSAA_1"/>
    <property type="match status" value="1"/>
</dbReference>
<keyword evidence="5" id="KW-1185">Reference proteome</keyword>
<evidence type="ECO:0000313" key="4">
    <source>
        <dbReference type="EMBL" id="MCO4292834.1"/>
    </source>
</evidence>
<proteinExistence type="inferred from homology"/>
<dbReference type="InterPro" id="IPR040372">
    <property type="entry name" value="YaeB-like"/>
</dbReference>
<keyword evidence="1" id="KW-0949">S-adenosyl-L-methionine</keyword>
<dbReference type="EMBL" id="JAMWYS010000028">
    <property type="protein sequence ID" value="MCO4292834.1"/>
    <property type="molecule type" value="Genomic_DNA"/>
</dbReference>